<sequence>MQPLTNDEIKRELSSFPRFELAKEERVKIAASLLKTETVSKPKKRLVPALFSFVILAALFIGMSTFVLNSLSGDNTWHSGATVYHGKKFSIDPMGAFAVKKLSNDTVEFYQEDKKVGGIEILTENEMHLNISKQNVFESNNLPGFLYPLRFTLDHQKTMEAVQIRHYFFLSEKSKLRYHVYFYSPDVGDSEAEKISRSFRIRE</sequence>
<keyword evidence="3" id="KW-1185">Reference proteome</keyword>
<evidence type="ECO:0000256" key="1">
    <source>
        <dbReference type="SAM" id="Phobius"/>
    </source>
</evidence>
<evidence type="ECO:0000313" key="3">
    <source>
        <dbReference type="Proteomes" id="UP000284416"/>
    </source>
</evidence>
<keyword evidence="1" id="KW-0472">Membrane</keyword>
<name>A0A417YQ46_9BACI</name>
<keyword evidence="1" id="KW-0812">Transmembrane</keyword>
<gene>
    <name evidence="2" type="ORF">D1B31_18745</name>
</gene>
<dbReference type="OrthoDB" id="2846131at2"/>
<dbReference type="AlphaFoldDB" id="A0A417YQ46"/>
<dbReference type="EMBL" id="QWEG01000013">
    <property type="protein sequence ID" value="RHW35683.1"/>
    <property type="molecule type" value="Genomic_DNA"/>
</dbReference>
<protein>
    <recommendedName>
        <fullName evidence="4">DUF4367 domain-containing protein</fullName>
    </recommendedName>
</protein>
<comment type="caution">
    <text evidence="2">The sequence shown here is derived from an EMBL/GenBank/DDBJ whole genome shotgun (WGS) entry which is preliminary data.</text>
</comment>
<evidence type="ECO:0000313" key="2">
    <source>
        <dbReference type="EMBL" id="RHW35683.1"/>
    </source>
</evidence>
<dbReference type="RefSeq" id="WP_118923283.1">
    <property type="nucleotide sequence ID" value="NZ_QWEG01000013.1"/>
</dbReference>
<reference evidence="2 3" key="1">
    <citation type="journal article" date="2017" name="Int. J. Syst. Evol. Microbiol.">
        <title>Bacillus notoginsengisoli sp. nov., a novel bacterium isolated from the rhizosphere of Panax notoginseng.</title>
        <authorList>
            <person name="Zhang M.Y."/>
            <person name="Cheng J."/>
            <person name="Cai Y."/>
            <person name="Zhang T.Y."/>
            <person name="Wu Y.Y."/>
            <person name="Manikprabhu D."/>
            <person name="Li W.J."/>
            <person name="Zhang Y.X."/>
        </authorList>
    </citation>
    <scope>NUCLEOTIDE SEQUENCE [LARGE SCALE GENOMIC DNA]</scope>
    <source>
        <strain evidence="2 3">JCM 30743</strain>
    </source>
</reference>
<organism evidence="2 3">
    <name type="scientific">Neobacillus notoginsengisoli</name>
    <dbReference type="NCBI Taxonomy" id="1578198"/>
    <lineage>
        <taxon>Bacteria</taxon>
        <taxon>Bacillati</taxon>
        <taxon>Bacillota</taxon>
        <taxon>Bacilli</taxon>
        <taxon>Bacillales</taxon>
        <taxon>Bacillaceae</taxon>
        <taxon>Neobacillus</taxon>
    </lineage>
</organism>
<keyword evidence="1" id="KW-1133">Transmembrane helix</keyword>
<accession>A0A417YQ46</accession>
<evidence type="ECO:0008006" key="4">
    <source>
        <dbReference type="Google" id="ProtNLM"/>
    </source>
</evidence>
<feature type="transmembrane region" description="Helical" evidence="1">
    <location>
        <begin position="46"/>
        <end position="68"/>
    </location>
</feature>
<dbReference type="Proteomes" id="UP000284416">
    <property type="component" value="Unassembled WGS sequence"/>
</dbReference>
<proteinExistence type="predicted"/>